<evidence type="ECO:0000313" key="5">
    <source>
        <dbReference type="Proteomes" id="UP000254141"/>
    </source>
</evidence>
<keyword evidence="1" id="KW-0614">Plasmid</keyword>
<evidence type="ECO:0000313" key="6">
    <source>
        <dbReference type="Proteomes" id="UP000254387"/>
    </source>
</evidence>
<dbReference type="EMBL" id="UGLU01000004">
    <property type="protein sequence ID" value="STW25955.1"/>
    <property type="molecule type" value="Genomic_DNA"/>
</dbReference>
<dbReference type="EMBL" id="LT882698">
    <property type="protein sequence ID" value="SMY31389.1"/>
    <property type="molecule type" value="Genomic_DNA"/>
</dbReference>
<dbReference type="Proteomes" id="UP000254387">
    <property type="component" value="Unassembled WGS sequence"/>
</dbReference>
<dbReference type="AlphaFoldDB" id="A0A0C7AUI0"/>
<dbReference type="PATRIC" id="fig|573.1637.peg.5414"/>
<evidence type="ECO:0000313" key="1">
    <source>
        <dbReference type="EMBL" id="CDR98292.1"/>
    </source>
</evidence>
<reference evidence="1" key="1">
    <citation type="submission" date="2014-05" db="EMBL/GenBank/DDBJ databases">
        <authorList>
            <person name="Rodriguez Fernandez I."/>
        </authorList>
    </citation>
    <scope>NUCLEOTIDE SEQUENCE</scope>
    <source>
        <strain evidence="1">H67</strain>
        <plasmid evidence="1">pRYC11</plasmid>
    </source>
</reference>
<dbReference type="EMBL" id="LK391770">
    <property type="protein sequence ID" value="CDR98292.1"/>
    <property type="molecule type" value="Genomic_DNA"/>
</dbReference>
<dbReference type="RefSeq" id="WP_004194745.1">
    <property type="nucleotide sequence ID" value="NZ_CAAGTP010000005.1"/>
</dbReference>
<evidence type="ECO:0000313" key="3">
    <source>
        <dbReference type="EMBL" id="STW25955.1"/>
    </source>
</evidence>
<dbReference type="EMBL" id="UGMN01000006">
    <property type="protein sequence ID" value="STX88668.1"/>
    <property type="molecule type" value="Genomic_DNA"/>
</dbReference>
<reference evidence="2" key="3">
    <citation type="submission" date="2017-05" db="EMBL/GenBank/DDBJ databases">
        <authorList>
            <person name="Song R."/>
            <person name="Chenine A.L."/>
            <person name="Ruprecht R.M."/>
        </authorList>
    </citation>
    <scope>NUCLEOTIDE SEQUENCE</scope>
    <source>
        <strain evidence="2">Klebsiella pneumoniae KLPN57</strain>
    </source>
</reference>
<evidence type="ECO:0000313" key="4">
    <source>
        <dbReference type="EMBL" id="STX88668.1"/>
    </source>
</evidence>
<reference evidence="1" key="2">
    <citation type="journal article" date="2015" name="Antimicrob. Agents Chemother.">
        <title>Antibiotic-Resistant Klebsiella pneumoniae and Escherichia coli High-Risk Clones and an IncFIIk Mosaic Plasmid Hosting Tn1 (blaTEM-4) in Isolates from 1990 to 2004.</title>
        <authorList>
            <person name="Rodriguez I."/>
            <person name="Novais A."/>
            <person name="Lira F."/>
            <person name="Valverde A."/>
            <person name="Curiao T."/>
            <person name="Martinez J.L."/>
            <person name="Baquero F."/>
            <person name="Canton R."/>
            <person name="Coque T.M."/>
        </authorList>
    </citation>
    <scope>NUCLEOTIDE SEQUENCE [LARGE SCALE GENOMIC DNA]</scope>
    <source>
        <strain evidence="1">H67</strain>
        <plasmid evidence="1">pRYC11</plasmid>
    </source>
</reference>
<name>A0A0C7AUI0_KLEPN</name>
<geneLocation type="plasmid" evidence="1">
    <name>pRYC11</name>
</geneLocation>
<proteinExistence type="predicted"/>
<accession>A0A0C7AUI0</accession>
<dbReference type="Proteomes" id="UP000254141">
    <property type="component" value="Unassembled WGS sequence"/>
</dbReference>
<protein>
    <submittedName>
        <fullName evidence="1">Putative cytoplasmic protein</fullName>
    </submittedName>
</protein>
<sequence>MNTWLVGFAVEISGVEMMVHHMISATGLAQAESGAIQMGRTWWDSLLLEDDRHRWQYPDGVVWFNSIILLDDVESSILRGLKFLDTWAVTGVTDTPGLCDEYGNDWRDITR</sequence>
<gene>
    <name evidence="1" type="primary">putative cytoplasmic protein</name>
    <name evidence="3" type="ORF">NCTC5051_05751</name>
    <name evidence="4" type="ORF">NCTC5053_06933</name>
    <name evidence="2" type="ORF">PKLPN57_327</name>
</gene>
<evidence type="ECO:0000313" key="2">
    <source>
        <dbReference type="EMBL" id="SMY31389.1"/>
    </source>
</evidence>
<organism evidence="1">
    <name type="scientific">Klebsiella pneumoniae</name>
    <dbReference type="NCBI Taxonomy" id="573"/>
    <lineage>
        <taxon>Bacteria</taxon>
        <taxon>Pseudomonadati</taxon>
        <taxon>Pseudomonadota</taxon>
        <taxon>Gammaproteobacteria</taxon>
        <taxon>Enterobacterales</taxon>
        <taxon>Enterobacteriaceae</taxon>
        <taxon>Klebsiella/Raoultella group</taxon>
        <taxon>Klebsiella</taxon>
        <taxon>Klebsiella pneumoniae complex</taxon>
    </lineage>
</organism>
<reference evidence="5 6" key="4">
    <citation type="submission" date="2018-06" db="EMBL/GenBank/DDBJ databases">
        <authorList>
            <consortium name="Pathogen Informatics"/>
            <person name="Doyle S."/>
        </authorList>
    </citation>
    <scope>NUCLEOTIDE SEQUENCE [LARGE SCALE GENOMIC DNA]</scope>
    <source>
        <strain evidence="3 5">NCTC5051</strain>
        <strain evidence="4 6">NCTC5053</strain>
    </source>
</reference>